<dbReference type="InterPro" id="IPR029063">
    <property type="entry name" value="SAM-dependent_MTases_sf"/>
</dbReference>
<dbReference type="Gene3D" id="3.40.50.150">
    <property type="entry name" value="Vaccinia Virus protein VP39"/>
    <property type="match status" value="1"/>
</dbReference>
<evidence type="ECO:0000313" key="1">
    <source>
        <dbReference type="EMBL" id="MDZ7469227.1"/>
    </source>
</evidence>
<dbReference type="SUPFAM" id="SSF53335">
    <property type="entry name" value="S-adenosyl-L-methionine-dependent methyltransferases"/>
    <property type="match status" value="1"/>
</dbReference>
<organism evidence="2 3">
    <name type="scientific">Raoultella planticola</name>
    <name type="common">Klebsiella planticola</name>
    <dbReference type="NCBI Taxonomy" id="575"/>
    <lineage>
        <taxon>Bacteria</taxon>
        <taxon>Pseudomonadati</taxon>
        <taxon>Pseudomonadota</taxon>
        <taxon>Gammaproteobacteria</taxon>
        <taxon>Enterobacterales</taxon>
        <taxon>Enterobacteriaceae</taxon>
        <taxon>Klebsiella/Raoultella group</taxon>
        <taxon>Raoultella</taxon>
    </lineage>
</organism>
<keyword evidence="4" id="KW-1185">Reference proteome</keyword>
<dbReference type="EMBL" id="QKOX01000017">
    <property type="protein sequence ID" value="RWT21460.1"/>
    <property type="molecule type" value="Genomic_DNA"/>
</dbReference>
<keyword evidence="2" id="KW-0808">Transferase</keyword>
<sequence length="189" mass="21110">MHNNPFSHSAGAALTRGSSYLRQFIADPRTTGALLPSSAALCRAMMNQVDWGVSLSIAELGAANGVLTKGILSRMRRDAMLDAYEINPGFVGQLQAIDDRRLNVVAASAERLINPYDIVFSCLPLLSLPLRISMRILNQIRQQMSAHGLFIQFQYSPLSETLLSRYFRWQRIVVMRNLPPALVYVCTLR</sequence>
<comment type="caution">
    <text evidence="2">The sequence shown here is derived from an EMBL/GenBank/DDBJ whole genome shotgun (WGS) entry which is preliminary data.</text>
</comment>
<dbReference type="Proteomes" id="UP001293169">
    <property type="component" value="Unassembled WGS sequence"/>
</dbReference>
<evidence type="ECO:0000313" key="3">
    <source>
        <dbReference type="Proteomes" id="UP000288843"/>
    </source>
</evidence>
<proteinExistence type="predicted"/>
<reference evidence="1 4" key="2">
    <citation type="submission" date="2023-12" db="EMBL/GenBank/DDBJ databases">
        <title>N/s.</title>
        <authorList>
            <person name="Dale J."/>
        </authorList>
    </citation>
    <scope>NUCLEOTIDE SEQUENCE [LARGE SCALE GENOMIC DNA]</scope>
    <source>
        <strain evidence="1 4">2023EL-01226</strain>
    </source>
</reference>
<dbReference type="GO" id="GO:0032259">
    <property type="term" value="P:methylation"/>
    <property type="evidence" value="ECO:0007669"/>
    <property type="project" value="UniProtKB-KW"/>
</dbReference>
<dbReference type="EMBL" id="JAXUDK010000027">
    <property type="protein sequence ID" value="MDZ7469227.1"/>
    <property type="molecule type" value="Genomic_DNA"/>
</dbReference>
<accession>A0A443VKL7</accession>
<evidence type="ECO:0000313" key="4">
    <source>
        <dbReference type="Proteomes" id="UP001293169"/>
    </source>
</evidence>
<dbReference type="RefSeq" id="WP_046853005.1">
    <property type="nucleotide sequence ID" value="NZ_ABZSJN020000055.1"/>
</dbReference>
<name>A0A443VKL7_RAOPL</name>
<keyword evidence="2" id="KW-0489">Methyltransferase</keyword>
<dbReference type="KEGG" id="rpln:B1209_20435"/>
<dbReference type="GO" id="GO:0008168">
    <property type="term" value="F:methyltransferase activity"/>
    <property type="evidence" value="ECO:0007669"/>
    <property type="project" value="UniProtKB-KW"/>
</dbReference>
<evidence type="ECO:0000313" key="2">
    <source>
        <dbReference type="EMBL" id="RWT21460.1"/>
    </source>
</evidence>
<dbReference type="AlphaFoldDB" id="A0A443VKL7"/>
<gene>
    <name evidence="2" type="ORF">DN603_17190</name>
    <name evidence="1" type="ORF">U5E74_26820</name>
</gene>
<reference evidence="2 3" key="1">
    <citation type="submission" date="2018-06" db="EMBL/GenBank/DDBJ databases">
        <title>Carbapenemase-producing Enterobacteriaceae present in wastewater treatment plant effluent and nearby surface waters in the US.</title>
        <authorList>
            <person name="Mathys D.A."/>
            <person name="Mollenkopf D.F."/>
            <person name="Feicht S.M."/>
            <person name="Adams R.J."/>
            <person name="Albers A.L."/>
            <person name="Stuever D.M."/>
            <person name="Daniels J.B."/>
            <person name="Wittum T.E."/>
        </authorList>
    </citation>
    <scope>NUCLEOTIDE SEQUENCE [LARGE SCALE GENOMIC DNA]</scope>
    <source>
        <strain evidence="2 3">GEO_47_Down_B</strain>
    </source>
</reference>
<protein>
    <submittedName>
        <fullName evidence="2">Methyltransferase</fullName>
    </submittedName>
</protein>
<dbReference type="Proteomes" id="UP000288843">
    <property type="component" value="Unassembled WGS sequence"/>
</dbReference>